<evidence type="ECO:0000313" key="3">
    <source>
        <dbReference type="Proteomes" id="UP000694257"/>
    </source>
</evidence>
<feature type="region of interest" description="Disordered" evidence="1">
    <location>
        <begin position="1"/>
        <end position="57"/>
    </location>
</feature>
<evidence type="ECO:0000256" key="1">
    <source>
        <dbReference type="SAM" id="MobiDB-lite"/>
    </source>
</evidence>
<proteinExistence type="predicted"/>
<organism evidence="2 3">
    <name type="scientific">Nocardia iowensis</name>
    <dbReference type="NCBI Taxonomy" id="204891"/>
    <lineage>
        <taxon>Bacteria</taxon>
        <taxon>Bacillati</taxon>
        <taxon>Actinomycetota</taxon>
        <taxon>Actinomycetes</taxon>
        <taxon>Mycobacteriales</taxon>
        <taxon>Nocardiaceae</taxon>
        <taxon>Nocardia</taxon>
    </lineage>
</organism>
<dbReference type="RefSeq" id="WP_218471137.1">
    <property type="nucleotide sequence ID" value="NZ_BAABJN010000006.1"/>
</dbReference>
<dbReference type="Proteomes" id="UP000694257">
    <property type="component" value="Chromosome"/>
</dbReference>
<protein>
    <submittedName>
        <fullName evidence="2">Uncharacterized protein</fullName>
    </submittedName>
</protein>
<evidence type="ECO:0000313" key="2">
    <source>
        <dbReference type="EMBL" id="QXN90265.1"/>
    </source>
</evidence>
<feature type="compositionally biased region" description="Basic residues" evidence="1">
    <location>
        <begin position="1"/>
        <end position="14"/>
    </location>
</feature>
<keyword evidence="3" id="KW-1185">Reference proteome</keyword>
<sequence>MPNSSKRRKPRRRHPDSTAPQKSTWLQMRDEARATRNQKRKRPYMFDGTSPPTPIHEPDTVWQVLTLAALLDGQDMPAGRIRELFEAMCGDGFDDVWAVVRSEPVEVLWPLFDAINRHFSSLPDPEQPGELPGG</sequence>
<name>A0ABX8RKZ3_NOCIO</name>
<reference evidence="2 3" key="1">
    <citation type="submission" date="2021-07" db="EMBL/GenBank/DDBJ databases">
        <title>Whole Genome Sequence of Nocardia Iowensis.</title>
        <authorList>
            <person name="Lamm A."/>
            <person name="Collins-Fairclough A.M."/>
            <person name="Bunk B."/>
            <person name="Sproer C."/>
        </authorList>
    </citation>
    <scope>NUCLEOTIDE SEQUENCE [LARGE SCALE GENOMIC DNA]</scope>
    <source>
        <strain evidence="2 3">NRRL 5646</strain>
    </source>
</reference>
<dbReference type="EMBL" id="CP078145">
    <property type="protein sequence ID" value="QXN90265.1"/>
    <property type="molecule type" value="Genomic_DNA"/>
</dbReference>
<gene>
    <name evidence="2" type="ORF">KV110_33375</name>
</gene>
<accession>A0ABX8RKZ3</accession>